<reference evidence="1 2" key="1">
    <citation type="submission" date="2019-03" db="EMBL/GenBank/DDBJ databases">
        <title>Genomic Encyclopedia of Type Strains, Phase IV (KMG-IV): sequencing the most valuable type-strain genomes for metagenomic binning, comparative biology and taxonomic classification.</title>
        <authorList>
            <person name="Goeker M."/>
        </authorList>
    </citation>
    <scope>NUCLEOTIDE SEQUENCE [LARGE SCALE GENOMIC DNA]</scope>
    <source>
        <strain evidence="1 2">DSM 102940</strain>
    </source>
</reference>
<evidence type="ECO:0000313" key="1">
    <source>
        <dbReference type="EMBL" id="TCO76954.1"/>
    </source>
</evidence>
<dbReference type="AlphaFoldDB" id="A0A4R2KT34"/>
<organism evidence="1 2">
    <name type="scientific">Marinisporobacter balticus</name>
    <dbReference type="NCBI Taxonomy" id="2018667"/>
    <lineage>
        <taxon>Bacteria</taxon>
        <taxon>Bacillati</taxon>
        <taxon>Bacillota</taxon>
        <taxon>Clostridia</taxon>
        <taxon>Peptostreptococcales</taxon>
        <taxon>Thermotaleaceae</taxon>
        <taxon>Marinisporobacter</taxon>
    </lineage>
</organism>
<protein>
    <submittedName>
        <fullName evidence="1">Nitrogen regulatory protein P-II</fullName>
    </submittedName>
</protein>
<name>A0A4R2KT34_9FIRM</name>
<gene>
    <name evidence="1" type="ORF">EV214_107112</name>
</gene>
<dbReference type="SUPFAM" id="SSF54913">
    <property type="entry name" value="GlnB-like"/>
    <property type="match status" value="1"/>
</dbReference>
<keyword evidence="2" id="KW-1185">Reference proteome</keyword>
<dbReference type="OrthoDB" id="9810781at2"/>
<proteinExistence type="predicted"/>
<sequence>MYALFLILNEIEKLDQIHNIFYDMGVGATTIDSVGMGKVLLEHNINVPIFSSIRKLVDGNKPYNKTIVSVIRSEEKLRKVVDLINEELDHIHKPGVGFMFVLPVLECYGSKHNGSEINKVVKG</sequence>
<dbReference type="InterPro" id="IPR011322">
    <property type="entry name" value="N-reg_PII-like_a/b"/>
</dbReference>
<comment type="caution">
    <text evidence="1">The sequence shown here is derived from an EMBL/GenBank/DDBJ whole genome shotgun (WGS) entry which is preliminary data.</text>
</comment>
<dbReference type="RefSeq" id="WP_132244289.1">
    <property type="nucleotide sequence ID" value="NZ_SLWV01000007.1"/>
</dbReference>
<accession>A0A4R2KT34</accession>
<dbReference type="EMBL" id="SLWV01000007">
    <property type="protein sequence ID" value="TCO76954.1"/>
    <property type="molecule type" value="Genomic_DNA"/>
</dbReference>
<dbReference type="Proteomes" id="UP000294919">
    <property type="component" value="Unassembled WGS sequence"/>
</dbReference>
<evidence type="ECO:0000313" key="2">
    <source>
        <dbReference type="Proteomes" id="UP000294919"/>
    </source>
</evidence>